<dbReference type="InterPro" id="IPR050600">
    <property type="entry name" value="SETD3_SETD6_MTase"/>
</dbReference>
<dbReference type="InterPro" id="IPR046341">
    <property type="entry name" value="SET_dom_sf"/>
</dbReference>
<feature type="compositionally biased region" description="Basic and acidic residues" evidence="1">
    <location>
        <begin position="1419"/>
        <end position="1442"/>
    </location>
</feature>
<reference evidence="3 4" key="1">
    <citation type="journal article" date="2011" name="Proc. Natl. Acad. Sci. U.S.A.">
        <title>Niche of harmful alga Aureococcus anophagefferens revealed through ecogenomics.</title>
        <authorList>
            <person name="Gobler C.J."/>
            <person name="Berry D.L."/>
            <person name="Dyhrman S.T."/>
            <person name="Wilhelm S.W."/>
            <person name="Salamov A."/>
            <person name="Lobanov A.V."/>
            <person name="Zhang Y."/>
            <person name="Collier J.L."/>
            <person name="Wurch L.L."/>
            <person name="Kustka A.B."/>
            <person name="Dill B.D."/>
            <person name="Shah M."/>
            <person name="VerBerkmoes N.C."/>
            <person name="Kuo A."/>
            <person name="Terry A."/>
            <person name="Pangilinan J."/>
            <person name="Lindquist E.A."/>
            <person name="Lucas S."/>
            <person name="Paulsen I.T."/>
            <person name="Hattenrath-Lehmann T.K."/>
            <person name="Talmage S.C."/>
            <person name="Walker E.A."/>
            <person name="Koch F."/>
            <person name="Burson A.M."/>
            <person name="Marcoval M.A."/>
            <person name="Tang Y.Z."/>
            <person name="Lecleir G.R."/>
            <person name="Coyne K.J."/>
            <person name="Berg G.M."/>
            <person name="Bertrand E.M."/>
            <person name="Saito M.A."/>
            <person name="Gladyshev V.N."/>
            <person name="Grigoriev I.V."/>
        </authorList>
    </citation>
    <scope>NUCLEOTIDE SEQUENCE [LARGE SCALE GENOMIC DNA]</scope>
    <source>
        <strain evidence="4">CCMP 1984</strain>
    </source>
</reference>
<feature type="region of interest" description="Disordered" evidence="1">
    <location>
        <begin position="1099"/>
        <end position="1183"/>
    </location>
</feature>
<feature type="region of interest" description="Disordered" evidence="1">
    <location>
        <begin position="1854"/>
        <end position="1916"/>
    </location>
</feature>
<dbReference type="KEGG" id="aaf:AURANDRAFT_61664"/>
<keyword evidence="2" id="KW-0732">Signal</keyword>
<evidence type="ECO:0008006" key="5">
    <source>
        <dbReference type="Google" id="ProtNLM"/>
    </source>
</evidence>
<dbReference type="eggNOG" id="ENOG502S5YE">
    <property type="taxonomic scope" value="Eukaryota"/>
</dbReference>
<feature type="chain" id="PRO_5013062202" description="SET domain-containing protein" evidence="2">
    <location>
        <begin position="16"/>
        <end position="1916"/>
    </location>
</feature>
<feature type="region of interest" description="Disordered" evidence="1">
    <location>
        <begin position="1192"/>
        <end position="1211"/>
    </location>
</feature>
<feature type="compositionally biased region" description="Basic and acidic residues" evidence="1">
    <location>
        <begin position="1383"/>
        <end position="1400"/>
    </location>
</feature>
<feature type="compositionally biased region" description="Basic and acidic residues" evidence="1">
    <location>
        <begin position="1890"/>
        <end position="1909"/>
    </location>
</feature>
<feature type="compositionally biased region" description="Basic and acidic residues" evidence="1">
    <location>
        <begin position="1495"/>
        <end position="1511"/>
    </location>
</feature>
<evidence type="ECO:0000313" key="3">
    <source>
        <dbReference type="EMBL" id="EGB11664.1"/>
    </source>
</evidence>
<gene>
    <name evidence="3" type="ORF">AURANDRAFT_61664</name>
</gene>
<feature type="compositionally biased region" description="Basic and acidic residues" evidence="1">
    <location>
        <begin position="1360"/>
        <end position="1376"/>
    </location>
</feature>
<feature type="compositionally biased region" description="Pro residues" evidence="1">
    <location>
        <begin position="1477"/>
        <end position="1488"/>
    </location>
</feature>
<keyword evidence="4" id="KW-1185">Reference proteome</keyword>
<dbReference type="OrthoDB" id="341421at2759"/>
<proteinExistence type="predicted"/>
<dbReference type="Proteomes" id="UP000002729">
    <property type="component" value="Unassembled WGS sequence"/>
</dbReference>
<dbReference type="EMBL" id="GL833122">
    <property type="protein sequence ID" value="EGB11664.1"/>
    <property type="molecule type" value="Genomic_DNA"/>
</dbReference>
<feature type="compositionally biased region" description="Polar residues" evidence="1">
    <location>
        <begin position="1634"/>
        <end position="1644"/>
    </location>
</feature>
<feature type="region of interest" description="Disordered" evidence="1">
    <location>
        <begin position="1025"/>
        <end position="1044"/>
    </location>
</feature>
<evidence type="ECO:0000313" key="4">
    <source>
        <dbReference type="Proteomes" id="UP000002729"/>
    </source>
</evidence>
<feature type="region of interest" description="Disordered" evidence="1">
    <location>
        <begin position="423"/>
        <end position="481"/>
    </location>
</feature>
<dbReference type="Gene3D" id="3.90.1410.10">
    <property type="entry name" value="set domain protein methyltransferase, domain 1"/>
    <property type="match status" value="1"/>
</dbReference>
<feature type="compositionally biased region" description="Pro residues" evidence="1">
    <location>
        <begin position="1581"/>
        <end position="1597"/>
    </location>
</feature>
<accession>F0Y0X5</accession>
<feature type="compositionally biased region" description="Basic and acidic residues" evidence="1">
    <location>
        <begin position="1518"/>
        <end position="1538"/>
    </location>
</feature>
<name>F0Y0X5_AURAN</name>
<dbReference type="RefSeq" id="XP_009034008.1">
    <property type="nucleotide sequence ID" value="XM_009035760.1"/>
</dbReference>
<feature type="region of interest" description="Disordered" evidence="1">
    <location>
        <begin position="1634"/>
        <end position="1663"/>
    </location>
</feature>
<dbReference type="CDD" id="cd10527">
    <property type="entry name" value="SET_LSMT"/>
    <property type="match status" value="1"/>
</dbReference>
<dbReference type="SUPFAM" id="SSF82199">
    <property type="entry name" value="SET domain"/>
    <property type="match status" value="1"/>
</dbReference>
<dbReference type="PANTHER" id="PTHR13271">
    <property type="entry name" value="UNCHARACTERIZED PUTATIVE METHYLTRANSFERASE"/>
    <property type="match status" value="1"/>
</dbReference>
<feature type="signal peptide" evidence="2">
    <location>
        <begin position="1"/>
        <end position="15"/>
    </location>
</feature>
<feature type="compositionally biased region" description="Basic and acidic residues" evidence="1">
    <location>
        <begin position="1160"/>
        <end position="1178"/>
    </location>
</feature>
<feature type="compositionally biased region" description="Low complexity" evidence="1">
    <location>
        <begin position="1598"/>
        <end position="1610"/>
    </location>
</feature>
<sequence>MRVAVLLPCAALALVAPPQQRRIAPQRAATLDSLEGVEAPKVKVDTTSGLRGLVATAPIKAGESLVSAKREQSVEVTDLEAKTAPRDLRKLGYCDDEEWKAVGWEGRLALLLLRAKVEKDATLAPWVAALPEAYDDVPAFGWSDADVSSCAYAPLRETVAGQRDTWARAEAALLGKDQRRPYGAADLRWALATVLTRSFSGPFEGTSPKQRFALIGFAAWLAVGYVVGGFGDASTAAQGFVAVSLGSVLSDYLVSKDESLDLQRHVLAPGVDFLNHVGAAAEDDAAASYEYFADAFAVNAHRDYDAGDEVHASYGKKSNAQLVANYGFLEPGNPFDDYVFPDAYPFPPLRGARVTRTGFDEATAKAAVAYSGSTDAARENLVKACSAQAAAIRATPSGNGLLDALGEEHAAILAALADATEKSAMLGPSRGRSPQRRGTPGSRGSGSPASRSPMRSGSPHRSGSPGRPGTSASSRPGTSGSAMELVDRLVDELPIEKQKDIIATLATLRPSDRRVFVGTLLEHVPDESIRLKAFAILESLFEAEPEDPAAAAAPLISAFTDDPTEGVDIVLLHGTFPEHRWRELPRLGREQRSALIAHFRRMTQAERKRVGRACGQLLPFSCVLRLLDEPPDHRCSMCAYKREHLCEHRRQFLLEQNASGEAPADRLLQPFAADLYTFREDLVEDPAHPSLLTWLGLEESGARVCFDLGRSDARGFDVRIDTATICGPCRQEVYGFMAHHTNDREYHHLLGNRKLKQLEAKQKSEDARARWWHAERRRSVLHGAIQCLHGIAGKVRAREHRAARAAERAERERLRLEAIEAAKRARADLERETSGLLGKWEANDVRNTDAMLVKRTLYCKLQSEKEHRSDRKAPTTLWRRDEVANGGVSCKKREISDDGVPLTEAAAAYIFGTAPLIIADDSGAVARERHRAADYEARSAAQNEAFASHESMLTKAQFAADCESWRHDSLMVDDAREKLLNAEAILREERIRKREEEKARLKVLREELRVDGAARAADARRALRATREAKKHERAREKNERARMTLQEADQCAVDKFWGVFLKHERDRRLEEMRRLVWICRVNASHEVMRKTESIEPLFKDEIERRKPPLTNPREGLTEKAPSPAKAKADADGFGSPKPPRTPRTEDGEPLSAVAAALRESAERRPDDADEGAARAEDDAGSAEEDAALFAHPANGFALPPPRGGAADDGAAPVCEGAGTVARASHLNMTTPEVLTRALDVPEAEAPADDAAEAEAAERERLAALAREVDEARARAEAEVEAERARVAAEAEALFARLAAEAEEKRRAEEKRVADLAEEKRAADEAAAEQLRLAAEEELRLATEAAAEQERLAAEAAAAGDERRAAEAAAAEEQRVAAEATAEEQRRAAEAAAAEEKRIAAEAAAAEEERLAAEAAAAEEERRAAEAAAEKAVKKPIEEPFAPKRRSSMRTNPMRLAAEAKAQRLAGDDGADVAAPPAAPPPPPPPPVAAAAAAEQERRAAAAAAEEERRAAAAAAAEEERVAAAEKAVKKPIEEPFAPKRRSSMRTNPMRLAAEAKEARRLAAARAAADDDGGADVAAPPAAPPPTPPPTPAPPPVAAAAAGAPAAGAPRVNDNGYEVNDEGKEIPQLQIGYGQSSRAATNRNEMCPPRKRRPSRVLSASPDDEVNSLEALAHHETNGANGGADGPGGALERQTSYVEVSPLKKGLRSVLRAKVLLLQHLFAAAVALLKVKLKVLRALFPVTTVVAKKLLGVTIFAAAAAVVIAGRVAKKVCEAPKVAPVIRLIGGKTAEALPKPLGKPIRKASEWLASAAPPKAEPTLDEKIKQEEDDHLEEIDKMGELRKSLFHRDKRLSMLREQKNSGGGAAPRPAPDGDGGDEGGAENGGGPKVSFHDDGEEEPKPIVDDDAPKKSWACGC</sequence>
<evidence type="ECO:0000256" key="1">
    <source>
        <dbReference type="SAM" id="MobiDB-lite"/>
    </source>
</evidence>
<feature type="compositionally biased region" description="Low complexity" evidence="1">
    <location>
        <begin position="427"/>
        <end position="477"/>
    </location>
</feature>
<evidence type="ECO:0000256" key="2">
    <source>
        <dbReference type="SAM" id="SignalP"/>
    </source>
</evidence>
<protein>
    <recommendedName>
        <fullName evidence="5">SET domain-containing protein</fullName>
    </recommendedName>
</protein>
<dbReference type="GeneID" id="20223571"/>
<dbReference type="InParanoid" id="F0Y0X5"/>
<organism evidence="4">
    <name type="scientific">Aureococcus anophagefferens</name>
    <name type="common">Harmful bloom alga</name>
    <dbReference type="NCBI Taxonomy" id="44056"/>
    <lineage>
        <taxon>Eukaryota</taxon>
        <taxon>Sar</taxon>
        <taxon>Stramenopiles</taxon>
        <taxon>Ochrophyta</taxon>
        <taxon>Pelagophyceae</taxon>
        <taxon>Pelagomonadales</taxon>
        <taxon>Pelagomonadaceae</taxon>
        <taxon>Aureococcus</taxon>
    </lineage>
</organism>
<feature type="compositionally biased region" description="Basic and acidic residues" evidence="1">
    <location>
        <begin position="1025"/>
        <end position="1043"/>
    </location>
</feature>
<feature type="region of interest" description="Disordered" evidence="1">
    <location>
        <begin position="1353"/>
        <end position="1620"/>
    </location>
</feature>
<dbReference type="GO" id="GO:0016279">
    <property type="term" value="F:protein-lysine N-methyltransferase activity"/>
    <property type="evidence" value="ECO:0007669"/>
    <property type="project" value="TreeGrafter"/>
</dbReference>